<proteinExistence type="predicted"/>
<dbReference type="Proteomes" id="UP000574317">
    <property type="component" value="Unassembled WGS sequence"/>
</dbReference>
<dbReference type="AlphaFoldDB" id="A0A8H5IFF3"/>
<sequence>MCSIVTINLYCKRCRKHLGNTVDDRKCGAARQGGRDYHPYPERRTETYRLKWQDCKDCQYEYRMYLHALHNGLDWPEPNPPFTN</sequence>
<keyword evidence="2" id="KW-1185">Reference proteome</keyword>
<dbReference type="EMBL" id="JAAOAO010000597">
    <property type="protein sequence ID" value="KAF5535439.1"/>
    <property type="molecule type" value="Genomic_DNA"/>
</dbReference>
<reference evidence="1 2" key="1">
    <citation type="submission" date="2020-05" db="EMBL/GenBank/DDBJ databases">
        <title>Identification and distribution of gene clusters putatively required for synthesis of sphingolipid metabolism inhibitors in phylogenetically diverse species of the filamentous fungus Fusarium.</title>
        <authorList>
            <person name="Kim H.-S."/>
            <person name="Busman M."/>
            <person name="Brown D.W."/>
            <person name="Divon H."/>
            <person name="Uhlig S."/>
            <person name="Proctor R.H."/>
        </authorList>
    </citation>
    <scope>NUCLEOTIDE SEQUENCE [LARGE SCALE GENOMIC DNA]</scope>
    <source>
        <strain evidence="1 2">NRRL 25196</strain>
    </source>
</reference>
<organism evidence="1 2">
    <name type="scientific">Fusarium napiforme</name>
    <dbReference type="NCBI Taxonomy" id="42672"/>
    <lineage>
        <taxon>Eukaryota</taxon>
        <taxon>Fungi</taxon>
        <taxon>Dikarya</taxon>
        <taxon>Ascomycota</taxon>
        <taxon>Pezizomycotina</taxon>
        <taxon>Sordariomycetes</taxon>
        <taxon>Hypocreomycetidae</taxon>
        <taxon>Hypocreales</taxon>
        <taxon>Nectriaceae</taxon>
        <taxon>Fusarium</taxon>
        <taxon>Fusarium fujikuroi species complex</taxon>
    </lineage>
</organism>
<protein>
    <submittedName>
        <fullName evidence="1">Uncharacterized protein</fullName>
    </submittedName>
</protein>
<name>A0A8H5IFF3_9HYPO</name>
<evidence type="ECO:0000313" key="1">
    <source>
        <dbReference type="EMBL" id="KAF5535439.1"/>
    </source>
</evidence>
<accession>A0A8H5IFF3</accession>
<evidence type="ECO:0000313" key="2">
    <source>
        <dbReference type="Proteomes" id="UP000574317"/>
    </source>
</evidence>
<gene>
    <name evidence="1" type="ORF">FNAPI_12082</name>
</gene>
<comment type="caution">
    <text evidence="1">The sequence shown here is derived from an EMBL/GenBank/DDBJ whole genome shotgun (WGS) entry which is preliminary data.</text>
</comment>